<keyword evidence="5" id="KW-1185">Reference proteome</keyword>
<dbReference type="InterPro" id="IPR001110">
    <property type="entry name" value="UPF0012_CS"/>
</dbReference>
<dbReference type="SUPFAM" id="SSF56317">
    <property type="entry name" value="Carbon-nitrogen hydrolase"/>
    <property type="match status" value="1"/>
</dbReference>
<sequence length="287" mass="31112">MLRAAVIQLNTRNDKAANLVAIEAAVRDCVKKERPDWVQLPEHCEWLGGSGGAPAVAEPYRDGDTWTLLSRLSRELKVWIHGGSFYEQSENPGRVYNTTVVFDRDGQERARYRKIHLFDVTTADGAKFHESATVDPGDAIVTYDCEGLTIGCSICYDVRFPELYQQLARQGAQMIAVPAAFTLLTGKDHWEVLLRSRAIETECWVAAAGQWGSYQTPAGERQSFGQSMIIDPWGTVVARVSEGLGSASAGVDMGILNRVRSQIPVAANKAISITASLAGAGLAGAGL</sequence>
<protein>
    <submittedName>
        <fullName evidence="4">Carbon-nitrogen hydrolase family protein</fullName>
    </submittedName>
</protein>
<reference evidence="4 5" key="1">
    <citation type="submission" date="2023-06" db="EMBL/GenBank/DDBJ databases">
        <title>Draft genome sequence of Novosphingobium sp. strain IK01.</title>
        <authorList>
            <person name="Hatamoto M."/>
            <person name="Ikarashi T."/>
            <person name="Yamaguchi T."/>
        </authorList>
    </citation>
    <scope>NUCLEOTIDE SEQUENCE [LARGE SCALE GENOMIC DNA]</scope>
    <source>
        <strain evidence="4 5">IK01</strain>
    </source>
</reference>
<proteinExistence type="inferred from homology"/>
<evidence type="ECO:0000313" key="5">
    <source>
        <dbReference type="Proteomes" id="UP001187221"/>
    </source>
</evidence>
<comment type="caution">
    <text evidence="4">The sequence shown here is derived from an EMBL/GenBank/DDBJ whole genome shotgun (WGS) entry which is preliminary data.</text>
</comment>
<evidence type="ECO:0000313" key="4">
    <source>
        <dbReference type="EMBL" id="GMM59770.1"/>
    </source>
</evidence>
<dbReference type="PANTHER" id="PTHR23088">
    <property type="entry name" value="NITRILASE-RELATED"/>
    <property type="match status" value="1"/>
</dbReference>
<evidence type="ECO:0000256" key="1">
    <source>
        <dbReference type="ARBA" id="ARBA00010613"/>
    </source>
</evidence>
<dbReference type="GO" id="GO:0016787">
    <property type="term" value="F:hydrolase activity"/>
    <property type="evidence" value="ECO:0007669"/>
    <property type="project" value="UniProtKB-KW"/>
</dbReference>
<dbReference type="CDD" id="cd07572">
    <property type="entry name" value="nit"/>
    <property type="match status" value="1"/>
</dbReference>
<dbReference type="PROSITE" id="PS50263">
    <property type="entry name" value="CN_HYDROLASE"/>
    <property type="match status" value="1"/>
</dbReference>
<evidence type="ECO:0000259" key="3">
    <source>
        <dbReference type="PROSITE" id="PS50263"/>
    </source>
</evidence>
<dbReference type="PROSITE" id="PS01227">
    <property type="entry name" value="UPF0012"/>
    <property type="match status" value="1"/>
</dbReference>
<name>A0ABQ6P3G1_9SPHN</name>
<keyword evidence="2 4" id="KW-0378">Hydrolase</keyword>
<accession>A0ABQ6P3G1</accession>
<gene>
    <name evidence="4" type="ORF">NUTIK01_05470</name>
</gene>
<evidence type="ECO:0000256" key="2">
    <source>
        <dbReference type="ARBA" id="ARBA00022801"/>
    </source>
</evidence>
<dbReference type="InterPro" id="IPR045254">
    <property type="entry name" value="Nit1/2_C-N_Hydrolase"/>
</dbReference>
<dbReference type="EMBL" id="BTFW01000001">
    <property type="protein sequence ID" value="GMM59770.1"/>
    <property type="molecule type" value="Genomic_DNA"/>
</dbReference>
<feature type="domain" description="CN hydrolase" evidence="3">
    <location>
        <begin position="2"/>
        <end position="253"/>
    </location>
</feature>
<dbReference type="Proteomes" id="UP001187221">
    <property type="component" value="Unassembled WGS sequence"/>
</dbReference>
<dbReference type="PANTHER" id="PTHR23088:SF27">
    <property type="entry name" value="DEAMINATED GLUTATHIONE AMIDASE"/>
    <property type="match status" value="1"/>
</dbReference>
<organism evidence="4 5">
    <name type="scientific">Novosphingobium pituita</name>
    <dbReference type="NCBI Taxonomy" id="3056842"/>
    <lineage>
        <taxon>Bacteria</taxon>
        <taxon>Pseudomonadati</taxon>
        <taxon>Pseudomonadota</taxon>
        <taxon>Alphaproteobacteria</taxon>
        <taxon>Sphingomonadales</taxon>
        <taxon>Sphingomonadaceae</taxon>
        <taxon>Novosphingobium</taxon>
    </lineage>
</organism>
<comment type="similarity">
    <text evidence="1">Belongs to the carbon-nitrogen hydrolase superfamily. NIT1/NIT2 family.</text>
</comment>
<dbReference type="Pfam" id="PF00795">
    <property type="entry name" value="CN_hydrolase"/>
    <property type="match status" value="1"/>
</dbReference>
<dbReference type="InterPro" id="IPR036526">
    <property type="entry name" value="C-N_Hydrolase_sf"/>
</dbReference>
<dbReference type="InterPro" id="IPR003010">
    <property type="entry name" value="C-N_Hydrolase"/>
</dbReference>
<dbReference type="Gene3D" id="3.60.110.10">
    <property type="entry name" value="Carbon-nitrogen hydrolase"/>
    <property type="match status" value="1"/>
</dbReference>
<dbReference type="RefSeq" id="WP_317973614.1">
    <property type="nucleotide sequence ID" value="NZ_BTFW01000001.1"/>
</dbReference>